<dbReference type="GO" id="GO:0005886">
    <property type="term" value="C:plasma membrane"/>
    <property type="evidence" value="ECO:0007669"/>
    <property type="project" value="UniProtKB-SubCell"/>
</dbReference>
<evidence type="ECO:0000256" key="2">
    <source>
        <dbReference type="ARBA" id="ARBA00022448"/>
    </source>
</evidence>
<keyword evidence="4 7" id="KW-0812">Transmembrane</keyword>
<feature type="domain" description="Major facilitator superfamily (MFS) profile" evidence="8">
    <location>
        <begin position="20"/>
        <end position="409"/>
    </location>
</feature>
<protein>
    <submittedName>
        <fullName evidence="9">Predicted arabinose efflux permease, MFS family</fullName>
    </submittedName>
</protein>
<evidence type="ECO:0000256" key="5">
    <source>
        <dbReference type="ARBA" id="ARBA00022989"/>
    </source>
</evidence>
<feature type="transmembrane region" description="Helical" evidence="7">
    <location>
        <begin position="58"/>
        <end position="79"/>
    </location>
</feature>
<dbReference type="Pfam" id="PF07690">
    <property type="entry name" value="MFS_1"/>
    <property type="match status" value="1"/>
</dbReference>
<keyword evidence="2" id="KW-0813">Transport</keyword>
<dbReference type="EMBL" id="FONN01000016">
    <property type="protein sequence ID" value="SFF17182.1"/>
    <property type="molecule type" value="Genomic_DNA"/>
</dbReference>
<evidence type="ECO:0000256" key="3">
    <source>
        <dbReference type="ARBA" id="ARBA00022475"/>
    </source>
</evidence>
<evidence type="ECO:0000313" key="10">
    <source>
        <dbReference type="Proteomes" id="UP000183410"/>
    </source>
</evidence>
<evidence type="ECO:0000256" key="4">
    <source>
        <dbReference type="ARBA" id="ARBA00022692"/>
    </source>
</evidence>
<keyword evidence="6 7" id="KW-0472">Membrane</keyword>
<feature type="transmembrane region" description="Helical" evidence="7">
    <location>
        <begin position="265"/>
        <end position="285"/>
    </location>
</feature>
<dbReference type="PROSITE" id="PS50850">
    <property type="entry name" value="MFS"/>
    <property type="match status" value="1"/>
</dbReference>
<sequence>MKGKRAPDGADKAAVNWRLNLTILWLGNFLVTGSATMVIPFLPLFLEDLGVSSGSEAGFWAGAIFAAHYVTLFICQPIWGRIADRYGRKMMLLRAGFGMAVVIAMMGFAEAPWQLLLLRLLNGAFAGFSPSATAIVSTNTPSSRMGFAMGTLHSGNISGTVMGPLIGGLLAEWLGLRSVFFITGTVMFMAALLTAIVVKDHFVKADQRFEQNVSTIGGFLVLCRVRQIPALLAVSMMIQFALTGSLPFIPLFVKELHGEAGMLALYVGLVSSVTGVSNMIFAPLLGRRSDRTGPHRILSYSMLGACLIVLLHYFVAYYWQLLLLRFLLGMFIGGLIPTVRTLIKQYVPKGMETRAYSFDTSAVSLGAVLGPIVSGAAYGYVGIRGVFLMSAFLMLLNAGWSYKMLGGRNKSRSDSKANPETLSNTMAIAENNASTHRPAGEAVKKPM</sequence>
<dbReference type="InterPro" id="IPR020846">
    <property type="entry name" value="MFS_dom"/>
</dbReference>
<evidence type="ECO:0000256" key="7">
    <source>
        <dbReference type="SAM" id="Phobius"/>
    </source>
</evidence>
<comment type="subcellular location">
    <subcellularLocation>
        <location evidence="1">Cell membrane</location>
        <topology evidence="1">Multi-pass membrane protein</topology>
    </subcellularLocation>
</comment>
<gene>
    <name evidence="9" type="ORF">SAMN04487969_11684</name>
</gene>
<dbReference type="InterPro" id="IPR001958">
    <property type="entry name" value="Tet-R_TetA/multi-R_MdtG-like"/>
</dbReference>
<dbReference type="InterPro" id="IPR011701">
    <property type="entry name" value="MFS"/>
</dbReference>
<feature type="transmembrane region" description="Helical" evidence="7">
    <location>
        <begin position="115"/>
        <end position="136"/>
    </location>
</feature>
<feature type="transmembrane region" description="Helical" evidence="7">
    <location>
        <begin position="383"/>
        <end position="402"/>
    </location>
</feature>
<dbReference type="AlphaFoldDB" id="A0A1I2GI78"/>
<dbReference type="SUPFAM" id="SSF103473">
    <property type="entry name" value="MFS general substrate transporter"/>
    <property type="match status" value="1"/>
</dbReference>
<keyword evidence="5 7" id="KW-1133">Transmembrane helix</keyword>
<organism evidence="9 10">
    <name type="scientific">Paenibacillus algorifonticola</name>
    <dbReference type="NCBI Taxonomy" id="684063"/>
    <lineage>
        <taxon>Bacteria</taxon>
        <taxon>Bacillati</taxon>
        <taxon>Bacillota</taxon>
        <taxon>Bacilli</taxon>
        <taxon>Bacillales</taxon>
        <taxon>Paenibacillaceae</taxon>
        <taxon>Paenibacillus</taxon>
    </lineage>
</organism>
<feature type="transmembrane region" description="Helical" evidence="7">
    <location>
        <begin position="297"/>
        <end position="316"/>
    </location>
</feature>
<keyword evidence="10" id="KW-1185">Reference proteome</keyword>
<dbReference type="Gene3D" id="1.20.1250.20">
    <property type="entry name" value="MFS general substrate transporter like domains"/>
    <property type="match status" value="2"/>
</dbReference>
<dbReference type="PANTHER" id="PTHR43414">
    <property type="entry name" value="MULTIDRUG RESISTANCE PROTEIN MDTG"/>
    <property type="match status" value="1"/>
</dbReference>
<dbReference type="InterPro" id="IPR036259">
    <property type="entry name" value="MFS_trans_sf"/>
</dbReference>
<evidence type="ECO:0000313" key="9">
    <source>
        <dbReference type="EMBL" id="SFF17182.1"/>
    </source>
</evidence>
<dbReference type="RefSeq" id="WP_063838041.1">
    <property type="nucleotide sequence ID" value="NZ_FONN01000016.1"/>
</dbReference>
<feature type="transmembrane region" description="Helical" evidence="7">
    <location>
        <begin position="355"/>
        <end position="377"/>
    </location>
</feature>
<feature type="transmembrane region" description="Helical" evidence="7">
    <location>
        <begin position="230"/>
        <end position="253"/>
    </location>
</feature>
<dbReference type="PRINTS" id="PR01035">
    <property type="entry name" value="TCRTETA"/>
</dbReference>
<feature type="transmembrane region" description="Helical" evidence="7">
    <location>
        <begin position="180"/>
        <end position="198"/>
    </location>
</feature>
<dbReference type="PANTHER" id="PTHR43414:SF6">
    <property type="entry name" value="MULTIDRUG RESISTANCE PROTEIN MDTG"/>
    <property type="match status" value="1"/>
</dbReference>
<keyword evidence="3" id="KW-1003">Cell membrane</keyword>
<evidence type="ECO:0000256" key="1">
    <source>
        <dbReference type="ARBA" id="ARBA00004651"/>
    </source>
</evidence>
<feature type="transmembrane region" description="Helical" evidence="7">
    <location>
        <begin position="157"/>
        <end position="174"/>
    </location>
</feature>
<reference evidence="10" key="1">
    <citation type="submission" date="2016-10" db="EMBL/GenBank/DDBJ databases">
        <authorList>
            <person name="Varghese N."/>
            <person name="Submissions S."/>
        </authorList>
    </citation>
    <scope>NUCLEOTIDE SEQUENCE [LARGE SCALE GENOMIC DNA]</scope>
    <source>
        <strain evidence="10">CGMCC 1.10223</strain>
    </source>
</reference>
<evidence type="ECO:0000259" key="8">
    <source>
        <dbReference type="PROSITE" id="PS50850"/>
    </source>
</evidence>
<dbReference type="Proteomes" id="UP000183410">
    <property type="component" value="Unassembled WGS sequence"/>
</dbReference>
<name>A0A1I2GI78_9BACL</name>
<accession>A0A1I2GI78</accession>
<feature type="transmembrane region" description="Helical" evidence="7">
    <location>
        <begin position="91"/>
        <end position="109"/>
    </location>
</feature>
<feature type="transmembrane region" description="Helical" evidence="7">
    <location>
        <begin position="21"/>
        <end position="46"/>
    </location>
</feature>
<feature type="transmembrane region" description="Helical" evidence="7">
    <location>
        <begin position="322"/>
        <end position="343"/>
    </location>
</feature>
<proteinExistence type="predicted"/>
<dbReference type="GO" id="GO:0022857">
    <property type="term" value="F:transmembrane transporter activity"/>
    <property type="evidence" value="ECO:0007669"/>
    <property type="project" value="InterPro"/>
</dbReference>
<evidence type="ECO:0000256" key="6">
    <source>
        <dbReference type="ARBA" id="ARBA00023136"/>
    </source>
</evidence>